<gene>
    <name evidence="2" type="ORF">UFOPK3243_00708</name>
</gene>
<feature type="transmembrane region" description="Helical" evidence="1">
    <location>
        <begin position="91"/>
        <end position="110"/>
    </location>
</feature>
<accession>A0A6J7BCY0</accession>
<keyword evidence="1" id="KW-0472">Membrane</keyword>
<feature type="transmembrane region" description="Helical" evidence="1">
    <location>
        <begin position="189"/>
        <end position="208"/>
    </location>
</feature>
<dbReference type="EMBL" id="CAFAZZ010000063">
    <property type="protein sequence ID" value="CAB4842945.1"/>
    <property type="molecule type" value="Genomic_DNA"/>
</dbReference>
<keyword evidence="1" id="KW-1133">Transmembrane helix</keyword>
<feature type="transmembrane region" description="Helical" evidence="1">
    <location>
        <begin position="241"/>
        <end position="264"/>
    </location>
</feature>
<evidence type="ECO:0000256" key="1">
    <source>
        <dbReference type="SAM" id="Phobius"/>
    </source>
</evidence>
<protein>
    <submittedName>
        <fullName evidence="2">Unannotated protein</fullName>
    </submittedName>
</protein>
<sequence length="388" mass="44392">MLKTRDAVILSVSWLFTFSLTMAFPKFAYLMGYSPGPSPFMDLQAVLTLGDCRGVPLHDVINGVCDPWERPWCYGVWIIHLVQFLHLSNDYFLIFGWLNALLIAICLGFVTKYFVSNVKWAYLVAFSPPIFFLAERANSDSLVMIFTVILLFSIIHQRNKWFFWIPALLIGAKVYPAAIFLAFTKFKDFFWAMLATLFFALFWIRDIGTILGNQIHCRSWTFGNIVYYTQTMNKCYDYGEISTTVTILLAIGSILLWLAFYIFLRIFRPTTLSKFTNLINSDEVSQTLVRVSGAIFLLCFLGVSMVAYKLWCVALLAIGVSRLNINSHKTFRAILFSLLLAGLWGTRISPVWVQILANWALTALSFLVFAYIVQDLLDRLRKSGFALK</sequence>
<feature type="transmembrane region" description="Helical" evidence="1">
    <location>
        <begin position="294"/>
        <end position="318"/>
    </location>
</feature>
<reference evidence="2" key="1">
    <citation type="submission" date="2020-05" db="EMBL/GenBank/DDBJ databases">
        <authorList>
            <person name="Chiriac C."/>
            <person name="Salcher M."/>
            <person name="Ghai R."/>
            <person name="Kavagutti S V."/>
        </authorList>
    </citation>
    <scope>NUCLEOTIDE SEQUENCE</scope>
</reference>
<feature type="transmembrane region" description="Helical" evidence="1">
    <location>
        <begin position="162"/>
        <end position="183"/>
    </location>
</feature>
<evidence type="ECO:0000313" key="2">
    <source>
        <dbReference type="EMBL" id="CAB4842945.1"/>
    </source>
</evidence>
<organism evidence="2">
    <name type="scientific">freshwater metagenome</name>
    <dbReference type="NCBI Taxonomy" id="449393"/>
    <lineage>
        <taxon>unclassified sequences</taxon>
        <taxon>metagenomes</taxon>
        <taxon>ecological metagenomes</taxon>
    </lineage>
</organism>
<dbReference type="AlphaFoldDB" id="A0A6J7BCY0"/>
<proteinExistence type="predicted"/>
<keyword evidence="1" id="KW-0812">Transmembrane</keyword>
<name>A0A6J7BCY0_9ZZZZ</name>
<feature type="transmembrane region" description="Helical" evidence="1">
    <location>
        <begin position="352"/>
        <end position="373"/>
    </location>
</feature>
<feature type="transmembrane region" description="Helical" evidence="1">
    <location>
        <begin position="140"/>
        <end position="155"/>
    </location>
</feature>